<reference evidence="2 3" key="1">
    <citation type="submission" date="2020-08" db="EMBL/GenBank/DDBJ databases">
        <title>Genome public.</title>
        <authorList>
            <person name="Liu C."/>
            <person name="Sun Q."/>
        </authorList>
    </citation>
    <scope>NUCLEOTIDE SEQUENCE [LARGE SCALE GENOMIC DNA]</scope>
    <source>
        <strain evidence="2 3">NSJ-36</strain>
    </source>
</reference>
<dbReference type="Proteomes" id="UP000647235">
    <property type="component" value="Unassembled WGS sequence"/>
</dbReference>
<evidence type="ECO:0000313" key="3">
    <source>
        <dbReference type="Proteomes" id="UP000647235"/>
    </source>
</evidence>
<accession>A0ABR7EUU2</accession>
<dbReference type="RefSeq" id="WP_186855773.1">
    <property type="nucleotide sequence ID" value="NZ_JACOOY010000008.1"/>
</dbReference>
<evidence type="ECO:0000256" key="1">
    <source>
        <dbReference type="SAM" id="MobiDB-lite"/>
    </source>
</evidence>
<organism evidence="2 3">
    <name type="scientific">Dorea hominis</name>
    <dbReference type="NCBI Taxonomy" id="2763040"/>
    <lineage>
        <taxon>Bacteria</taxon>
        <taxon>Bacillati</taxon>
        <taxon>Bacillota</taxon>
        <taxon>Clostridia</taxon>
        <taxon>Lachnospirales</taxon>
        <taxon>Lachnospiraceae</taxon>
        <taxon>Dorea</taxon>
    </lineage>
</organism>
<gene>
    <name evidence="2" type="ORF">H8S07_07510</name>
</gene>
<name>A0ABR7EUU2_9FIRM</name>
<dbReference type="EMBL" id="JACOOY010000008">
    <property type="protein sequence ID" value="MBC5665126.1"/>
    <property type="molecule type" value="Genomic_DNA"/>
</dbReference>
<proteinExistence type="predicted"/>
<protein>
    <submittedName>
        <fullName evidence="2">Uncharacterized protein</fullName>
    </submittedName>
</protein>
<comment type="caution">
    <text evidence="2">The sequence shown here is derived from an EMBL/GenBank/DDBJ whole genome shotgun (WGS) entry which is preliminary data.</text>
</comment>
<sequence>MPENNRDSFLAQFRDPERLTLTRRTFVKMYGYELSYPGTTAEAIALLKEAGCSRAEEYYNATVAEQEQKQNEMYKSVAVWLKARKDEGVNKWKKKKQKKQEAEPVQTSGDWIQGMY</sequence>
<evidence type="ECO:0000313" key="2">
    <source>
        <dbReference type="EMBL" id="MBC5665126.1"/>
    </source>
</evidence>
<feature type="region of interest" description="Disordered" evidence="1">
    <location>
        <begin position="91"/>
        <end position="116"/>
    </location>
</feature>
<keyword evidence="3" id="KW-1185">Reference proteome</keyword>